<evidence type="ECO:0008006" key="4">
    <source>
        <dbReference type="Google" id="ProtNLM"/>
    </source>
</evidence>
<keyword evidence="1" id="KW-1133">Transmembrane helix</keyword>
<keyword evidence="3" id="KW-1185">Reference proteome</keyword>
<organism evidence="2 3">
    <name type="scientific">Agrilutibacter niabensis</name>
    <dbReference type="NCBI Taxonomy" id="380628"/>
    <lineage>
        <taxon>Bacteria</taxon>
        <taxon>Pseudomonadati</taxon>
        <taxon>Pseudomonadota</taxon>
        <taxon>Gammaproteobacteria</taxon>
        <taxon>Lysobacterales</taxon>
        <taxon>Lysobacteraceae</taxon>
        <taxon>Agrilutibacter</taxon>
    </lineage>
</organism>
<evidence type="ECO:0000313" key="2">
    <source>
        <dbReference type="EMBL" id="MDR7100383.1"/>
    </source>
</evidence>
<sequence length="205" mass="22168">MNNPDPSTATPDRNLRNRNRTMLLAIFALFFGSLIFAGVLRFSGWRPAGMKNKGELLQPPADLRASRPALLDGGTYAWNPIDRTWRIAIAPPADCGIECAKTVRDIHVVWELLGGEATRVDVLWLCASTPCALPAGAPALTNLYLLQPAPGLRAQLPRVDAVAFKGGRGVPVYVIDPNGFVILRYAAGSDPGDLRSDLAKLLKLK</sequence>
<dbReference type="EMBL" id="JAVDVW010000002">
    <property type="protein sequence ID" value="MDR7100383.1"/>
    <property type="molecule type" value="Genomic_DNA"/>
</dbReference>
<comment type="caution">
    <text evidence="2">The sequence shown here is derived from an EMBL/GenBank/DDBJ whole genome shotgun (WGS) entry which is preliminary data.</text>
</comment>
<keyword evidence="1" id="KW-0472">Membrane</keyword>
<reference evidence="2 3" key="1">
    <citation type="submission" date="2023-07" db="EMBL/GenBank/DDBJ databases">
        <title>Sorghum-associated microbial communities from plants grown in Nebraska, USA.</title>
        <authorList>
            <person name="Schachtman D."/>
        </authorList>
    </citation>
    <scope>NUCLEOTIDE SEQUENCE [LARGE SCALE GENOMIC DNA]</scope>
    <source>
        <strain evidence="2 3">BE187</strain>
    </source>
</reference>
<proteinExistence type="predicted"/>
<feature type="transmembrane region" description="Helical" evidence="1">
    <location>
        <begin position="22"/>
        <end position="43"/>
    </location>
</feature>
<dbReference type="Proteomes" id="UP001267878">
    <property type="component" value="Unassembled WGS sequence"/>
</dbReference>
<evidence type="ECO:0000313" key="3">
    <source>
        <dbReference type="Proteomes" id="UP001267878"/>
    </source>
</evidence>
<gene>
    <name evidence="2" type="ORF">J2X04_002764</name>
</gene>
<evidence type="ECO:0000256" key="1">
    <source>
        <dbReference type="SAM" id="Phobius"/>
    </source>
</evidence>
<accession>A0ABU1VSC5</accession>
<name>A0ABU1VSC5_9GAMM</name>
<keyword evidence="1" id="KW-0812">Transmembrane</keyword>
<dbReference type="RefSeq" id="WP_430537995.1">
    <property type="nucleotide sequence ID" value="NZ_JAVDVW010000002.1"/>
</dbReference>
<protein>
    <recommendedName>
        <fullName evidence="4">Thioredoxin domain-containing protein</fullName>
    </recommendedName>
</protein>